<gene>
    <name evidence="3" type="ordered locus">AS9A_0433</name>
</gene>
<feature type="domain" description="Acyl-ACP thioesterase N-terminal hotdog" evidence="1">
    <location>
        <begin position="13"/>
        <end position="132"/>
    </location>
</feature>
<evidence type="ECO:0000313" key="4">
    <source>
        <dbReference type="Proteomes" id="UP000009235"/>
    </source>
</evidence>
<dbReference type="InterPro" id="IPR050563">
    <property type="entry name" value="4-hydroxybenzoyl-CoA_TE"/>
</dbReference>
<dbReference type="AlphaFoldDB" id="F6EHU2"/>
<feature type="domain" description="Acyl-ACP thioesterase-like C-terminal" evidence="2">
    <location>
        <begin position="158"/>
        <end position="221"/>
    </location>
</feature>
<dbReference type="CDD" id="cd00586">
    <property type="entry name" value="4HBT"/>
    <property type="match status" value="1"/>
</dbReference>
<dbReference type="Pfam" id="PF20791">
    <property type="entry name" value="Acyl-ACP_TE_C"/>
    <property type="match status" value="1"/>
</dbReference>
<evidence type="ECO:0000313" key="3">
    <source>
        <dbReference type="EMBL" id="AEF38890.1"/>
    </source>
</evidence>
<keyword evidence="4" id="KW-1185">Reference proteome</keyword>
<dbReference type="GO" id="GO:0006633">
    <property type="term" value="P:fatty acid biosynthetic process"/>
    <property type="evidence" value="ECO:0007669"/>
    <property type="project" value="InterPro"/>
</dbReference>
<dbReference type="Gene3D" id="3.10.129.10">
    <property type="entry name" value="Hotdog Thioesterase"/>
    <property type="match status" value="1"/>
</dbReference>
<dbReference type="InterPro" id="IPR002864">
    <property type="entry name" value="Acyl-ACP_thioesterase_NHD"/>
</dbReference>
<dbReference type="Proteomes" id="UP000009235">
    <property type="component" value="Chromosome"/>
</dbReference>
<dbReference type="KEGG" id="asd:AS9A_0433"/>
<organism evidence="3 4">
    <name type="scientific">Hoyosella subflava (strain DSM 45089 / JCM 17490 / NBRC 109087 / DQS3-9A1)</name>
    <name type="common">Amycolicicoccus subflavus</name>
    <dbReference type="NCBI Taxonomy" id="443218"/>
    <lineage>
        <taxon>Bacteria</taxon>
        <taxon>Bacillati</taxon>
        <taxon>Actinomycetota</taxon>
        <taxon>Actinomycetes</taxon>
        <taxon>Mycobacteriales</taxon>
        <taxon>Hoyosellaceae</taxon>
        <taxon>Hoyosella</taxon>
    </lineage>
</organism>
<dbReference type="Pfam" id="PF01643">
    <property type="entry name" value="Acyl-ACP_TE"/>
    <property type="match status" value="1"/>
</dbReference>
<dbReference type="SUPFAM" id="SSF54637">
    <property type="entry name" value="Thioesterase/thiol ester dehydrase-isomerase"/>
    <property type="match status" value="2"/>
</dbReference>
<protein>
    <recommendedName>
        <fullName evidence="5">Acyl-ACP thioesterase</fullName>
    </recommendedName>
</protein>
<evidence type="ECO:0008006" key="5">
    <source>
        <dbReference type="Google" id="ProtNLM"/>
    </source>
</evidence>
<proteinExistence type="predicted"/>
<name>F6EHU2_HOYSD</name>
<accession>F6EHU2</accession>
<evidence type="ECO:0000259" key="1">
    <source>
        <dbReference type="Pfam" id="PF01643"/>
    </source>
</evidence>
<dbReference type="InterPro" id="IPR029069">
    <property type="entry name" value="HotDog_dom_sf"/>
</dbReference>
<reference evidence="3 4" key="1">
    <citation type="journal article" date="2011" name="J. Bacteriol.">
        <title>Complete genome sequence of Amycolicicoccus subflavus DQS3-9A1T, an actinomycete isolated from crude oil-polluted soil.</title>
        <authorList>
            <person name="Cai M."/>
            <person name="Chen W.M."/>
            <person name="Nie Y."/>
            <person name="Chi C.Q."/>
            <person name="Wang Y.N."/>
            <person name="Tang Y.Q."/>
            <person name="Li G.Y."/>
            <person name="Wu X.L."/>
        </authorList>
    </citation>
    <scope>NUCLEOTIDE SEQUENCE [LARGE SCALE GENOMIC DNA]</scope>
    <source>
        <strain evidence="4">DSM 45089 / DQS3-9A1</strain>
    </source>
</reference>
<dbReference type="EMBL" id="CP002786">
    <property type="protein sequence ID" value="AEF38890.1"/>
    <property type="molecule type" value="Genomic_DNA"/>
</dbReference>
<dbReference type="eggNOG" id="COG3884">
    <property type="taxonomic scope" value="Bacteria"/>
</dbReference>
<dbReference type="STRING" id="443218.AS9A_0433"/>
<dbReference type="HOGENOM" id="CLU_082975_0_0_11"/>
<evidence type="ECO:0000259" key="2">
    <source>
        <dbReference type="Pfam" id="PF20791"/>
    </source>
</evidence>
<dbReference type="InterPro" id="IPR049427">
    <property type="entry name" value="Acyl-ACP_TE_C"/>
</dbReference>
<dbReference type="GO" id="GO:0047617">
    <property type="term" value="F:fatty acyl-CoA hydrolase activity"/>
    <property type="evidence" value="ECO:0007669"/>
    <property type="project" value="TreeGrafter"/>
</dbReference>
<dbReference type="PANTHER" id="PTHR31793">
    <property type="entry name" value="4-HYDROXYBENZOYL-COA THIOESTERASE FAMILY MEMBER"/>
    <property type="match status" value="1"/>
</dbReference>
<dbReference type="RefSeq" id="WP_013805241.1">
    <property type="nucleotide sequence ID" value="NC_015564.1"/>
</dbReference>
<dbReference type="OrthoDB" id="5242854at2"/>
<sequence>MLDTPLMPLPHDGHVFMTNWPMRAGDVDRNRRLRLDGIARYLQDAGFDHLDAVDARAEHPAWVVRRSVIDVIQPPEFPSLVHINRWCSGLSSRWCSMRVRMTTDDGGLVETEGFWINFNAETLRPARITDRFEKFLSDTALTSRLRWQQWISDSPDPDDAVTPFPLRSTDIDVMAHVNNAMYLQAVDAALRTRPELHEVPTRTVIEYLVPIAPDDEVLLRTRHGEKDLTIWFTVGGKVHAQAMVLPLH</sequence>
<dbReference type="PANTHER" id="PTHR31793:SF24">
    <property type="entry name" value="LONG-CHAIN ACYL-COA THIOESTERASE FADM"/>
    <property type="match status" value="1"/>
</dbReference>